<organism evidence="1 2">
    <name type="scientific">Hibiscus sabdariffa</name>
    <name type="common">roselle</name>
    <dbReference type="NCBI Taxonomy" id="183260"/>
    <lineage>
        <taxon>Eukaryota</taxon>
        <taxon>Viridiplantae</taxon>
        <taxon>Streptophyta</taxon>
        <taxon>Embryophyta</taxon>
        <taxon>Tracheophyta</taxon>
        <taxon>Spermatophyta</taxon>
        <taxon>Magnoliopsida</taxon>
        <taxon>eudicotyledons</taxon>
        <taxon>Gunneridae</taxon>
        <taxon>Pentapetalae</taxon>
        <taxon>rosids</taxon>
        <taxon>malvids</taxon>
        <taxon>Malvales</taxon>
        <taxon>Malvaceae</taxon>
        <taxon>Malvoideae</taxon>
        <taxon>Hibiscus</taxon>
    </lineage>
</organism>
<name>A0ABR2G3C9_9ROSI</name>
<evidence type="ECO:0000313" key="1">
    <source>
        <dbReference type="EMBL" id="KAK8593581.1"/>
    </source>
</evidence>
<dbReference type="PANTHER" id="PTHR34427">
    <property type="entry name" value="DUF4283 DOMAIN PROTEIN"/>
    <property type="match status" value="1"/>
</dbReference>
<dbReference type="EMBL" id="JBBPBM010000003">
    <property type="protein sequence ID" value="KAK8593581.1"/>
    <property type="molecule type" value="Genomic_DNA"/>
</dbReference>
<sequence length="289" mass="32605">MRTSGAMVLLIFYDVQMRNRMMNSGTLSKWFDRVVHWSKDGCAIGCHTVWISVFGVPIHAWSRETFEHLVVQWGYMIRVDKETLEPSSFEWGRVLTETTVLDRIEERLELSVNGHIFPIRISESESFLRGSRRSCSCFVQPSVSADSESDQTVRSDKQDIHVKMLQGLRHIVRSGLERSPFAPFSCSPVFDTKLDWVSVPIVGGIELKYGHVAEGSTTEVSLSNGGKRKVRLLSHIVQNVLSPQVKLQAKKYSRKGKGRPCKSVVPSSTRADISLSDSDLRSCKEAIFK</sequence>
<reference evidence="1 2" key="1">
    <citation type="journal article" date="2024" name="G3 (Bethesda)">
        <title>Genome assembly of Hibiscus sabdariffa L. provides insights into metabolisms of medicinal natural products.</title>
        <authorList>
            <person name="Kim T."/>
        </authorList>
    </citation>
    <scope>NUCLEOTIDE SEQUENCE [LARGE SCALE GENOMIC DNA]</scope>
    <source>
        <strain evidence="1">TK-2024</strain>
        <tissue evidence="1">Old leaves</tissue>
    </source>
</reference>
<accession>A0ABR2G3C9</accession>
<comment type="caution">
    <text evidence="1">The sequence shown here is derived from an EMBL/GenBank/DDBJ whole genome shotgun (WGS) entry which is preliminary data.</text>
</comment>
<proteinExistence type="predicted"/>
<dbReference type="PANTHER" id="PTHR34427:SF5">
    <property type="entry name" value="DUF4283 DOMAIN-CONTAINING PROTEIN"/>
    <property type="match status" value="1"/>
</dbReference>
<protein>
    <recommendedName>
        <fullName evidence="3">DUF4283 domain-containing protein</fullName>
    </recommendedName>
</protein>
<gene>
    <name evidence="1" type="ORF">V6N12_045658</name>
</gene>
<dbReference type="Proteomes" id="UP001472677">
    <property type="component" value="Unassembled WGS sequence"/>
</dbReference>
<evidence type="ECO:0000313" key="2">
    <source>
        <dbReference type="Proteomes" id="UP001472677"/>
    </source>
</evidence>
<keyword evidence="2" id="KW-1185">Reference proteome</keyword>
<evidence type="ECO:0008006" key="3">
    <source>
        <dbReference type="Google" id="ProtNLM"/>
    </source>
</evidence>